<keyword evidence="5" id="KW-0862">Zinc</keyword>
<proteinExistence type="predicted"/>
<keyword evidence="8" id="KW-1185">Reference proteome</keyword>
<keyword evidence="4" id="KW-0378">Hydrolase</keyword>
<evidence type="ECO:0000256" key="3">
    <source>
        <dbReference type="ARBA" id="ARBA00022723"/>
    </source>
</evidence>
<dbReference type="InterPro" id="IPR012962">
    <property type="entry name" value="Pept_M54_archaemetzincn"/>
</dbReference>
<dbReference type="EMBL" id="JAVRRF010000039">
    <property type="protein sequence ID" value="KAK5050191.1"/>
    <property type="molecule type" value="Genomic_DNA"/>
</dbReference>
<dbReference type="Proteomes" id="UP001345691">
    <property type="component" value="Unassembled WGS sequence"/>
</dbReference>
<evidence type="ECO:0000256" key="1">
    <source>
        <dbReference type="ARBA" id="ARBA00001947"/>
    </source>
</evidence>
<name>A0ABR0IWD7_9EURO</name>
<comment type="caution">
    <text evidence="7">The sequence shown here is derived from an EMBL/GenBank/DDBJ whole genome shotgun (WGS) entry which is preliminary data.</text>
</comment>
<organism evidence="7 8">
    <name type="scientific">Exophiala sideris</name>
    <dbReference type="NCBI Taxonomy" id="1016849"/>
    <lineage>
        <taxon>Eukaryota</taxon>
        <taxon>Fungi</taxon>
        <taxon>Dikarya</taxon>
        <taxon>Ascomycota</taxon>
        <taxon>Pezizomycotina</taxon>
        <taxon>Eurotiomycetes</taxon>
        <taxon>Chaetothyriomycetidae</taxon>
        <taxon>Chaetothyriales</taxon>
        <taxon>Herpotrichiellaceae</taxon>
        <taxon>Exophiala</taxon>
    </lineage>
</organism>
<evidence type="ECO:0000256" key="5">
    <source>
        <dbReference type="ARBA" id="ARBA00022833"/>
    </source>
</evidence>
<sequence length="149" mass="16503">MSTVCEHSPLTFSSSPTAIASGYRPYSNRQLLTVATGCTRTTSDVFTHDLNAFPAPLVLPGDDIEGDPTYPSQSFREWLDLGVRNHVTSGRNVLYVAAAPDIDSKVEHMQDWQCSDTEPNTPTVPGVESIVAYLRAFYHVMEVELLQQR</sequence>
<evidence type="ECO:0000256" key="2">
    <source>
        <dbReference type="ARBA" id="ARBA00022670"/>
    </source>
</evidence>
<evidence type="ECO:0000313" key="7">
    <source>
        <dbReference type="EMBL" id="KAK5050191.1"/>
    </source>
</evidence>
<comment type="cofactor">
    <cofactor evidence="1">
        <name>Zn(2+)</name>
        <dbReference type="ChEBI" id="CHEBI:29105"/>
    </cofactor>
</comment>
<keyword evidence="6" id="KW-0482">Metalloprotease</keyword>
<reference evidence="7 8" key="1">
    <citation type="submission" date="2023-08" db="EMBL/GenBank/DDBJ databases">
        <title>Black Yeasts Isolated from many extreme environments.</title>
        <authorList>
            <person name="Coleine C."/>
            <person name="Stajich J.E."/>
            <person name="Selbmann L."/>
        </authorList>
    </citation>
    <scope>NUCLEOTIDE SEQUENCE [LARGE SCALE GENOMIC DNA]</scope>
    <source>
        <strain evidence="7 8">CCFEE 6328</strain>
    </source>
</reference>
<protein>
    <submittedName>
        <fullName evidence="7">Uncharacterized protein</fullName>
    </submittedName>
</protein>
<evidence type="ECO:0000256" key="4">
    <source>
        <dbReference type="ARBA" id="ARBA00022801"/>
    </source>
</evidence>
<gene>
    <name evidence="7" type="ORF">LTR69_010678</name>
</gene>
<evidence type="ECO:0000256" key="6">
    <source>
        <dbReference type="ARBA" id="ARBA00023049"/>
    </source>
</evidence>
<accession>A0ABR0IWD7</accession>
<evidence type="ECO:0000313" key="8">
    <source>
        <dbReference type="Proteomes" id="UP001345691"/>
    </source>
</evidence>
<keyword evidence="2" id="KW-0645">Protease</keyword>
<dbReference type="PANTHER" id="PTHR15910:SF1">
    <property type="entry name" value="ARCHAEMETZINCIN-2"/>
    <property type="match status" value="1"/>
</dbReference>
<keyword evidence="3" id="KW-0479">Metal-binding</keyword>
<dbReference type="PANTHER" id="PTHR15910">
    <property type="entry name" value="ARCHAEMETZINCIN"/>
    <property type="match status" value="1"/>
</dbReference>